<dbReference type="OrthoDB" id="5576381at2759"/>
<protein>
    <submittedName>
        <fullName evidence="1">Hypp3092 protein</fullName>
    </submittedName>
</protein>
<organism evidence="1 2">
    <name type="scientific">Branchiostoma lanceolatum</name>
    <name type="common">Common lancelet</name>
    <name type="synonym">Amphioxus lanceolatum</name>
    <dbReference type="NCBI Taxonomy" id="7740"/>
    <lineage>
        <taxon>Eukaryota</taxon>
        <taxon>Metazoa</taxon>
        <taxon>Chordata</taxon>
        <taxon>Cephalochordata</taxon>
        <taxon>Leptocardii</taxon>
        <taxon>Amphioxiformes</taxon>
        <taxon>Branchiostomatidae</taxon>
        <taxon>Branchiostoma</taxon>
    </lineage>
</organism>
<dbReference type="Proteomes" id="UP000838412">
    <property type="component" value="Chromosome 5"/>
</dbReference>
<sequence>MDVDQPLGEVVDRTTILRISTKRLSDPQQVAEAEKKLEALMTSWSEHGHVAMETLEEFAPLTEVNDKLWTVETELRQHESRRDFGERFVDLARSVYRLNDRRAALKRAISLRLGSRLIEEKSYEENTYRRTNITSSDNQI</sequence>
<dbReference type="AlphaFoldDB" id="A0A8J9ZXZ3"/>
<reference evidence="1" key="1">
    <citation type="submission" date="2022-01" db="EMBL/GenBank/DDBJ databases">
        <authorList>
            <person name="Braso-Vives M."/>
        </authorList>
    </citation>
    <scope>NUCLEOTIDE SEQUENCE</scope>
</reference>
<accession>A0A8J9ZXZ3</accession>
<evidence type="ECO:0000313" key="2">
    <source>
        <dbReference type="Proteomes" id="UP000838412"/>
    </source>
</evidence>
<dbReference type="EMBL" id="OV696690">
    <property type="protein sequence ID" value="CAH1264922.1"/>
    <property type="molecule type" value="Genomic_DNA"/>
</dbReference>
<keyword evidence="2" id="KW-1185">Reference proteome</keyword>
<proteinExistence type="predicted"/>
<name>A0A8J9ZXZ3_BRALA</name>
<gene>
    <name evidence="1" type="primary">Hypp3092</name>
    <name evidence="1" type="ORF">BLAG_LOCUS19096</name>
</gene>
<evidence type="ECO:0000313" key="1">
    <source>
        <dbReference type="EMBL" id="CAH1264922.1"/>
    </source>
</evidence>